<dbReference type="Proteomes" id="UP000799302">
    <property type="component" value="Unassembled WGS sequence"/>
</dbReference>
<gene>
    <name evidence="2" type="ORF">BT63DRAFT_420363</name>
</gene>
<feature type="compositionally biased region" description="Low complexity" evidence="1">
    <location>
        <begin position="75"/>
        <end position="113"/>
    </location>
</feature>
<protein>
    <submittedName>
        <fullName evidence="2">Uncharacterized protein</fullName>
    </submittedName>
</protein>
<evidence type="ECO:0000313" key="2">
    <source>
        <dbReference type="EMBL" id="KAF2675139.1"/>
    </source>
</evidence>
<evidence type="ECO:0000313" key="3">
    <source>
        <dbReference type="Proteomes" id="UP000799302"/>
    </source>
</evidence>
<dbReference type="AlphaFoldDB" id="A0A6A6US37"/>
<sequence length="141" mass="14974">MDNMAGCSKEHGKSRPLYEFPLKDNNRGRYASCYWCLNHQNPSILSKPPAAPRPANLGPPPESFDPLTPRQSLSTATQATVPQAAANPASTNQATTAQTNTTQSTVAQQAAPQLSGAQATRVTRSQAAAMETALGRRRSAP</sequence>
<organism evidence="2 3">
    <name type="scientific">Microthyrium microscopicum</name>
    <dbReference type="NCBI Taxonomy" id="703497"/>
    <lineage>
        <taxon>Eukaryota</taxon>
        <taxon>Fungi</taxon>
        <taxon>Dikarya</taxon>
        <taxon>Ascomycota</taxon>
        <taxon>Pezizomycotina</taxon>
        <taxon>Dothideomycetes</taxon>
        <taxon>Dothideomycetes incertae sedis</taxon>
        <taxon>Microthyriales</taxon>
        <taxon>Microthyriaceae</taxon>
        <taxon>Microthyrium</taxon>
    </lineage>
</organism>
<feature type="region of interest" description="Disordered" evidence="1">
    <location>
        <begin position="1"/>
        <end position="22"/>
    </location>
</feature>
<evidence type="ECO:0000256" key="1">
    <source>
        <dbReference type="SAM" id="MobiDB-lite"/>
    </source>
</evidence>
<name>A0A6A6US37_9PEZI</name>
<keyword evidence="3" id="KW-1185">Reference proteome</keyword>
<accession>A0A6A6US37</accession>
<dbReference type="EMBL" id="MU004230">
    <property type="protein sequence ID" value="KAF2675139.1"/>
    <property type="molecule type" value="Genomic_DNA"/>
</dbReference>
<proteinExistence type="predicted"/>
<feature type="compositionally biased region" description="Pro residues" evidence="1">
    <location>
        <begin position="49"/>
        <end position="63"/>
    </location>
</feature>
<feature type="region of interest" description="Disordered" evidence="1">
    <location>
        <begin position="44"/>
        <end position="141"/>
    </location>
</feature>
<reference evidence="2" key="1">
    <citation type="journal article" date="2020" name="Stud. Mycol.">
        <title>101 Dothideomycetes genomes: a test case for predicting lifestyles and emergence of pathogens.</title>
        <authorList>
            <person name="Haridas S."/>
            <person name="Albert R."/>
            <person name="Binder M."/>
            <person name="Bloem J."/>
            <person name="Labutti K."/>
            <person name="Salamov A."/>
            <person name="Andreopoulos B."/>
            <person name="Baker S."/>
            <person name="Barry K."/>
            <person name="Bills G."/>
            <person name="Bluhm B."/>
            <person name="Cannon C."/>
            <person name="Castanera R."/>
            <person name="Culley D."/>
            <person name="Daum C."/>
            <person name="Ezra D."/>
            <person name="Gonzalez J."/>
            <person name="Henrissat B."/>
            <person name="Kuo A."/>
            <person name="Liang C."/>
            <person name="Lipzen A."/>
            <person name="Lutzoni F."/>
            <person name="Magnuson J."/>
            <person name="Mondo S."/>
            <person name="Nolan M."/>
            <person name="Ohm R."/>
            <person name="Pangilinan J."/>
            <person name="Park H.-J."/>
            <person name="Ramirez L."/>
            <person name="Alfaro M."/>
            <person name="Sun H."/>
            <person name="Tritt A."/>
            <person name="Yoshinaga Y."/>
            <person name="Zwiers L.-H."/>
            <person name="Turgeon B."/>
            <person name="Goodwin S."/>
            <person name="Spatafora J."/>
            <person name="Crous P."/>
            <person name="Grigoriev I."/>
        </authorList>
    </citation>
    <scope>NUCLEOTIDE SEQUENCE</scope>
    <source>
        <strain evidence="2">CBS 115976</strain>
    </source>
</reference>
<feature type="compositionally biased region" description="Polar residues" evidence="1">
    <location>
        <begin position="115"/>
        <end position="126"/>
    </location>
</feature>